<gene>
    <name evidence="2" type="ORF">SAMN02787118_117132</name>
</gene>
<evidence type="ECO:0000313" key="3">
    <source>
        <dbReference type="Proteomes" id="UP000181942"/>
    </source>
</evidence>
<name>A0A1I2Q246_9ACTN</name>
<dbReference type="NCBIfam" id="NF038083">
    <property type="entry name" value="CU044_5270_fam"/>
    <property type="match status" value="1"/>
</dbReference>
<feature type="transmembrane region" description="Helical" evidence="1">
    <location>
        <begin position="62"/>
        <end position="83"/>
    </location>
</feature>
<dbReference type="RefSeq" id="WP_075031431.1">
    <property type="nucleotide sequence ID" value="NZ_FONR01000017.1"/>
</dbReference>
<accession>A0A1I2Q246</accession>
<proteinExistence type="predicted"/>
<sequence length="354" mass="37770">MIRKKSRREESLDHAELARLLPAPGDPHLSLDRHLLLEEHLMSEIQPTAPAPAPSRRPARRVLLIGVPVTAAALAGAFAFTALTGSGGSGTTAATPPPVEAPVVRIEPGSTAQLASTVEHIAAAALAGKTPEPGPGQYIYIKSKVSYLSVLHTDTDKSKTWVQPLHIREAWNSADGKQGWLDEPGYQPKGGVTLNSDTERNLNGPSYDYLKTLPTDPDALLKKIYKETKGQGNSPDQEAFTTVGDLLKEQLAPAKLNAALYRAAAKIPGVVVVDHAKDAAGREGIALAHVDQQSGDRTEWIFDRKTYAYLGSRGVQVKQADGIKPGTVLECTAVLERAVVDAQKQRPGAQGTDA</sequence>
<evidence type="ECO:0008006" key="4">
    <source>
        <dbReference type="Google" id="ProtNLM"/>
    </source>
</evidence>
<evidence type="ECO:0000313" key="2">
    <source>
        <dbReference type="EMBL" id="SFG22424.1"/>
    </source>
</evidence>
<keyword evidence="1" id="KW-0472">Membrane</keyword>
<organism evidence="2 3">
    <name type="scientific">Streptomyces mirabilis</name>
    <dbReference type="NCBI Taxonomy" id="68239"/>
    <lineage>
        <taxon>Bacteria</taxon>
        <taxon>Bacillati</taxon>
        <taxon>Actinomycetota</taxon>
        <taxon>Actinomycetes</taxon>
        <taxon>Kitasatosporales</taxon>
        <taxon>Streptomycetaceae</taxon>
        <taxon>Streptomyces</taxon>
    </lineage>
</organism>
<protein>
    <recommendedName>
        <fullName evidence="4">CU044_5270 family protein</fullName>
    </recommendedName>
</protein>
<keyword evidence="1" id="KW-1133">Transmembrane helix</keyword>
<evidence type="ECO:0000256" key="1">
    <source>
        <dbReference type="SAM" id="Phobius"/>
    </source>
</evidence>
<dbReference type="AlphaFoldDB" id="A0A1I2Q246"/>
<reference evidence="2 3" key="1">
    <citation type="submission" date="2016-10" db="EMBL/GenBank/DDBJ databases">
        <authorList>
            <person name="de Groot N.N."/>
        </authorList>
    </citation>
    <scope>NUCLEOTIDE SEQUENCE [LARGE SCALE GENOMIC DNA]</scope>
    <source>
        <strain evidence="2 3">OK461</strain>
    </source>
</reference>
<dbReference type="OrthoDB" id="3387554at2"/>
<dbReference type="Proteomes" id="UP000181942">
    <property type="component" value="Unassembled WGS sequence"/>
</dbReference>
<dbReference type="InterPro" id="IPR047789">
    <property type="entry name" value="CU044_5270-like"/>
</dbReference>
<dbReference type="EMBL" id="FONR01000017">
    <property type="protein sequence ID" value="SFG22424.1"/>
    <property type="molecule type" value="Genomic_DNA"/>
</dbReference>
<keyword evidence="1" id="KW-0812">Transmembrane</keyword>